<dbReference type="EMBL" id="FTNC01000002">
    <property type="protein sequence ID" value="SIQ24016.1"/>
    <property type="molecule type" value="Genomic_DNA"/>
</dbReference>
<dbReference type="InterPro" id="IPR022038">
    <property type="entry name" value="Ig-like_bact"/>
</dbReference>
<proteinExistence type="inferred from homology"/>
<feature type="domain" description="Pectate disaccharide-lyase-like N-terminal" evidence="11">
    <location>
        <begin position="601"/>
        <end position="784"/>
    </location>
</feature>
<evidence type="ECO:0000313" key="13">
    <source>
        <dbReference type="EMBL" id="SIQ24016.1"/>
    </source>
</evidence>
<evidence type="ECO:0000256" key="3">
    <source>
        <dbReference type="ARBA" id="ARBA00022525"/>
    </source>
</evidence>
<dbReference type="GO" id="GO:0016837">
    <property type="term" value="F:carbon-oxygen lyase activity, acting on polysaccharides"/>
    <property type="evidence" value="ECO:0007669"/>
    <property type="project" value="TreeGrafter"/>
</dbReference>
<dbReference type="Proteomes" id="UP000185669">
    <property type="component" value="Unassembled WGS sequence"/>
</dbReference>
<dbReference type="SMART" id="SM00710">
    <property type="entry name" value="PbH1"/>
    <property type="match status" value="7"/>
</dbReference>
<evidence type="ECO:0000259" key="10">
    <source>
        <dbReference type="Pfam" id="PF07523"/>
    </source>
</evidence>
<evidence type="ECO:0000256" key="2">
    <source>
        <dbReference type="ARBA" id="ARBA00004613"/>
    </source>
</evidence>
<dbReference type="InterPro" id="IPR058863">
    <property type="entry name" value="PelX-like_Ig"/>
</dbReference>
<keyword evidence="5" id="KW-0732">Signal</keyword>
<dbReference type="InterPro" id="IPR012334">
    <property type="entry name" value="Pectin_lyas_fold"/>
</dbReference>
<feature type="domain" description="Ig-like" evidence="10">
    <location>
        <begin position="322"/>
        <end position="401"/>
    </location>
</feature>
<reference evidence="14" key="1">
    <citation type="submission" date="2017-01" db="EMBL/GenBank/DDBJ databases">
        <authorList>
            <person name="Varghese N."/>
            <person name="Submissions S."/>
        </authorList>
    </citation>
    <scope>NUCLEOTIDE SEQUENCE [LARGE SCALE GENOMIC DNA]</scope>
    <source>
        <strain evidence="14">ATCC 700103</strain>
    </source>
</reference>
<keyword evidence="14" id="KW-1185">Reference proteome</keyword>
<protein>
    <submittedName>
        <fullName evidence="13">Ig-like domain (Group 3)</fullName>
    </submittedName>
</protein>
<dbReference type="STRING" id="56779.SAMN05421834_102159"/>
<dbReference type="SUPFAM" id="SSF51126">
    <property type="entry name" value="Pectin lyase-like"/>
    <property type="match status" value="1"/>
</dbReference>
<dbReference type="Gene3D" id="2.60.40.3630">
    <property type="match status" value="4"/>
</dbReference>
<keyword evidence="6" id="KW-0106">Calcium</keyword>
<evidence type="ECO:0000256" key="4">
    <source>
        <dbReference type="ARBA" id="ARBA00022723"/>
    </source>
</evidence>
<dbReference type="InterPro" id="IPR052052">
    <property type="entry name" value="Polysaccharide_Lyase_9"/>
</dbReference>
<dbReference type="PANTHER" id="PTHR40088">
    <property type="entry name" value="PECTATE LYASE (EUROFUNG)"/>
    <property type="match status" value="1"/>
</dbReference>
<feature type="domain" description="Ig-like" evidence="10">
    <location>
        <begin position="246"/>
        <end position="306"/>
    </location>
</feature>
<evidence type="ECO:0000256" key="8">
    <source>
        <dbReference type="ARBA" id="ARBA00038263"/>
    </source>
</evidence>
<feature type="region of interest" description="Disordered" evidence="9">
    <location>
        <begin position="692"/>
        <end position="714"/>
    </location>
</feature>
<evidence type="ECO:0000259" key="12">
    <source>
        <dbReference type="Pfam" id="PF25850"/>
    </source>
</evidence>
<dbReference type="Pfam" id="PF25850">
    <property type="entry name" value="PelX_Ig"/>
    <property type="match status" value="1"/>
</dbReference>
<sequence>MNSKINLNILVALLILIIMTPAVSAEMIEVNSNWEASVFGNVGGDNKITAENFAIQELDKDRIKMMSANNRGKIESSSEGIAYYFKKLKQDDNFEMSVQAEVQSFDLNNQVSFGIMVRDKVLYNKNNKKDIGYALAVGPLNVTKETPTTAFYRTAKGQKKLGELVKGTIPAPELNYKVKMKKFGDTYWLKFGEEEPVIVDNFSGFEGEDLFAGLYTSRNTTVIYSDLKLEKIKEVEELNINSDNFKKDYLLEEDLNLKGLDVTAEFADGSSKELSSKDYIVTGFNSSKAGKNTIKIQYGGAVKKIDLNISELTATALKIKYYPAKTNYYLGDQFESEGLLVIAEYNNGYREKEINSEQYKIAVDGTELTDTGFIFESPGEKNVSIIYKEKPEVKSSFTINVSDAELKNLKIKEKPEKTLYFPGEELDLDGISVYANYDDGNSIRLMREDYEVEGFDSSAIGEQKVMLKYKDQKTALNLRLKEKEVSGLKLIEYPQTTIDLGEEFKTEGIKIAKVYDNGDQEILAADEYTIDDSNIDNQKEGTYTVQVIPESDQLEAITFDITVRKAKEYSWNAINFGQSASDDDTFINVKEDSVEVASINGGGKVATDHDGIAYYYTVLDADDNFKLSADIKVIEYAKEPHDGQEAFGIMARDAIGKDGDDGVFASNIVGVGGYSGGSKDPNGTQLFYRTGVESPDGKGSNGDKGMMIEQVKPTPDNTYPVKEYRLTLEKTNSGYVGRLNGEKEEILFEPELLEVQNDKIYLGFFGARVGHIEVSNIDLRVSNAATDAPKVVPPAEPVDPDFDFLSLEKTAVKDYPLIFEANVDGTAEVKQGREIIENELDINAGKEIEIATQLKNNTANDFTIIFLPDDTQNLTDYNQIIKNFSVKMKTYRDGADIYAAPEGSPAAEGSEDSPLDIDTAVAYSRPGQKIVVLDGQYLREEKLEIKKYNDGTQKNYRYLVAAEGANPVFDFNKKSEGIILSADYWHIKGIDVTQSAANEKGMVIGGNYNIVEESRFYDNGNTGLQISRTDITESDKDQWPSHNLILNSTAFDNADPSNNNADGFAAKLTSGEGNVFKGCISHNNIDDGWDLYTKVGTGAIGKVVIEDSIAYNNGTLTDGTVGNGDKNGFKLGGEGVHVPHLIKDCIAFGNGAVGFASNSNPGVRAVNNVSFNNQGGNIVFTTYNGIEEDYVIEEFISFATKEIDADSYPEVEASNHNFFYNGENSKNISGVKITKDNFESLEIKLPIERNKDGSIKLGDYLEFTSPMFK</sequence>
<dbReference type="Pfam" id="PF07523">
    <property type="entry name" value="Big_3"/>
    <property type="match status" value="4"/>
</dbReference>
<evidence type="ECO:0000256" key="1">
    <source>
        <dbReference type="ARBA" id="ARBA00001913"/>
    </source>
</evidence>
<dbReference type="PANTHER" id="PTHR40088:SF1">
    <property type="entry name" value="PECTATE LYASE PEL9"/>
    <property type="match status" value="1"/>
</dbReference>
<evidence type="ECO:0000256" key="7">
    <source>
        <dbReference type="ARBA" id="ARBA00023239"/>
    </source>
</evidence>
<comment type="similarity">
    <text evidence="8">Belongs to the polysaccharide lyase 9 family.</text>
</comment>
<evidence type="ECO:0000256" key="9">
    <source>
        <dbReference type="SAM" id="MobiDB-lite"/>
    </source>
</evidence>
<dbReference type="InterPro" id="IPR058953">
    <property type="entry name" value="PelX-like_N"/>
</dbReference>
<dbReference type="Pfam" id="PF25849">
    <property type="entry name" value="PelX_N"/>
    <property type="match status" value="2"/>
</dbReference>
<keyword evidence="7" id="KW-0456">Lyase</keyword>
<comment type="subcellular location">
    <subcellularLocation>
        <location evidence="2">Secreted</location>
    </subcellularLocation>
</comment>
<evidence type="ECO:0000313" key="14">
    <source>
        <dbReference type="Proteomes" id="UP000185669"/>
    </source>
</evidence>
<keyword evidence="4" id="KW-0479">Metal-binding</keyword>
<organism evidence="13 14">
    <name type="scientific">Halanaerobium kushneri</name>
    <dbReference type="NCBI Taxonomy" id="56779"/>
    <lineage>
        <taxon>Bacteria</taxon>
        <taxon>Bacillati</taxon>
        <taxon>Bacillota</taxon>
        <taxon>Clostridia</taxon>
        <taxon>Halanaerobiales</taxon>
        <taxon>Halanaerobiaceae</taxon>
        <taxon>Halanaerobium</taxon>
    </lineage>
</organism>
<evidence type="ECO:0000256" key="6">
    <source>
        <dbReference type="ARBA" id="ARBA00022837"/>
    </source>
</evidence>
<dbReference type="Gene3D" id="2.160.20.10">
    <property type="entry name" value="Single-stranded right-handed beta-helix, Pectin lyase-like"/>
    <property type="match status" value="1"/>
</dbReference>
<feature type="domain" description="Pectate disaccharide-lyase-like central Ig-like" evidence="12">
    <location>
        <begin position="804"/>
        <end position="885"/>
    </location>
</feature>
<dbReference type="GO" id="GO:0046872">
    <property type="term" value="F:metal ion binding"/>
    <property type="evidence" value="ECO:0007669"/>
    <property type="project" value="UniProtKB-KW"/>
</dbReference>
<keyword evidence="3" id="KW-0964">Secreted</keyword>
<dbReference type="AlphaFoldDB" id="A0A1N6R5W2"/>
<dbReference type="GO" id="GO:0005576">
    <property type="term" value="C:extracellular region"/>
    <property type="evidence" value="ECO:0007669"/>
    <property type="project" value="UniProtKB-SubCell"/>
</dbReference>
<comment type="cofactor">
    <cofactor evidence="1">
        <name>Ca(2+)</name>
        <dbReference type="ChEBI" id="CHEBI:29108"/>
    </cofactor>
</comment>
<evidence type="ECO:0000256" key="5">
    <source>
        <dbReference type="ARBA" id="ARBA00022729"/>
    </source>
</evidence>
<accession>A0A1N6R5W2</accession>
<feature type="domain" description="Ig-like" evidence="10">
    <location>
        <begin position="492"/>
        <end position="563"/>
    </location>
</feature>
<name>A0A1N6R5W2_9FIRM</name>
<dbReference type="RefSeq" id="WP_076543829.1">
    <property type="nucleotide sequence ID" value="NZ_FTNC01000002.1"/>
</dbReference>
<gene>
    <name evidence="13" type="ORF">SAMN05421834_102159</name>
</gene>
<evidence type="ECO:0000259" key="11">
    <source>
        <dbReference type="Pfam" id="PF25849"/>
    </source>
</evidence>
<feature type="domain" description="Ig-like" evidence="10">
    <location>
        <begin position="414"/>
        <end position="475"/>
    </location>
</feature>
<dbReference type="InterPro" id="IPR006626">
    <property type="entry name" value="PbH1"/>
</dbReference>
<dbReference type="OrthoDB" id="8660908at2"/>
<feature type="domain" description="Pectate disaccharide-lyase-like N-terminal" evidence="11">
    <location>
        <begin position="33"/>
        <end position="133"/>
    </location>
</feature>
<dbReference type="InterPro" id="IPR011050">
    <property type="entry name" value="Pectin_lyase_fold/virulence"/>
</dbReference>